<evidence type="ECO:0000256" key="7">
    <source>
        <dbReference type="ARBA" id="ARBA00023125"/>
    </source>
</evidence>
<dbReference type="PROSITE" id="PS00718">
    <property type="entry name" value="SIGMA54_2"/>
    <property type="match status" value="1"/>
</dbReference>
<evidence type="ECO:0000313" key="11">
    <source>
        <dbReference type="EMBL" id="CCI82151.1"/>
    </source>
</evidence>
<accession>I7JV36</accession>
<evidence type="ECO:0000259" key="10">
    <source>
        <dbReference type="Pfam" id="PF04963"/>
    </source>
</evidence>
<dbReference type="AlphaFoldDB" id="I7JV36"/>
<dbReference type="GO" id="GO:0006352">
    <property type="term" value="P:DNA-templated transcription initiation"/>
    <property type="evidence" value="ECO:0007669"/>
    <property type="project" value="InterPro"/>
</dbReference>
<proteinExistence type="inferred from homology"/>
<keyword evidence="8" id="KW-0804">Transcription</keyword>
<feature type="domain" description="RNA polymerase sigma factor 54 DNA-binding" evidence="9">
    <location>
        <begin position="265"/>
        <end position="419"/>
    </location>
</feature>
<keyword evidence="4" id="KW-0548">Nucleotidyltransferase</keyword>
<sequence>MSQSQKMALKVQEKLVTRLFLSAKLRQNLTVLSYSSNDLKKVITDFSETNPFVSLKRPKNELQNLDWITSPDEENLLDHLLSQVRLADWDQRDKKIITFLIYQLDSDGYLRIELSDLKQKTEFSLDQLKKTIDKLHHLDPLGIGAYNLNECLLIQAQTKENFNEVALDILKNNQLEKLADPQGWNNFKYSKEELLVALSAIRTLNPAPASAFDTSQAQYLIPDLRFEFEGEDLLVSSSNFDLPELVFNEQEFANMQKNSQGSDKQYFQKQKRDFTELKQAIAQREQTLIRLGKYIGKVQRKYLKSLDLQDLEILNLEQTARDLNLAISTVSRAIKDKYVECQGKIFSLKLLFPRKSVGKLTSQQVELLIEEQIKNENKANPLSDDQLVANMQKNKINLSRRTVAKYRKCLGIKNSYQRKTAEN</sequence>
<evidence type="ECO:0000259" key="9">
    <source>
        <dbReference type="Pfam" id="PF04552"/>
    </source>
</evidence>
<dbReference type="OrthoDB" id="9814402at2"/>
<dbReference type="PATRIC" id="fig|1423758.3.peg.1879"/>
<keyword evidence="7" id="KW-0238">DNA-binding</keyword>
<dbReference type="GO" id="GO:0016987">
    <property type="term" value="F:sigma factor activity"/>
    <property type="evidence" value="ECO:0007669"/>
    <property type="project" value="UniProtKB-KW"/>
</dbReference>
<keyword evidence="12" id="KW-1185">Reference proteome</keyword>
<evidence type="ECO:0000256" key="5">
    <source>
        <dbReference type="ARBA" id="ARBA00023015"/>
    </source>
</evidence>
<dbReference type="Gene3D" id="1.10.10.60">
    <property type="entry name" value="Homeodomain-like"/>
    <property type="match status" value="1"/>
</dbReference>
<dbReference type="InterPro" id="IPR007046">
    <property type="entry name" value="RNA_pol_sigma_54_core-bd"/>
</dbReference>
<dbReference type="GO" id="GO:0003677">
    <property type="term" value="F:DNA binding"/>
    <property type="evidence" value="ECO:0007669"/>
    <property type="project" value="UniProtKB-KW"/>
</dbReference>
<dbReference type="Gene3D" id="1.10.10.1330">
    <property type="entry name" value="RNA polymerase sigma-54 factor, core-binding domain"/>
    <property type="match status" value="1"/>
</dbReference>
<dbReference type="InterPro" id="IPR000394">
    <property type="entry name" value="RNA_pol_sigma_54"/>
</dbReference>
<dbReference type="Pfam" id="PF04963">
    <property type="entry name" value="Sigma54_CBD"/>
    <property type="match status" value="1"/>
</dbReference>
<dbReference type="InterPro" id="IPR038709">
    <property type="entry name" value="RpoN_core-bd_sf"/>
</dbReference>
<dbReference type="GO" id="GO:0016779">
    <property type="term" value="F:nucleotidyltransferase activity"/>
    <property type="evidence" value="ECO:0007669"/>
    <property type="project" value="UniProtKB-KW"/>
</dbReference>
<evidence type="ECO:0000256" key="3">
    <source>
        <dbReference type="ARBA" id="ARBA00022679"/>
    </source>
</evidence>
<evidence type="ECO:0000256" key="4">
    <source>
        <dbReference type="ARBA" id="ARBA00022695"/>
    </source>
</evidence>
<keyword evidence="3" id="KW-0808">Transferase</keyword>
<dbReference type="PIRSF" id="PIRSF000774">
    <property type="entry name" value="RpoN"/>
    <property type="match status" value="1"/>
</dbReference>
<dbReference type="EMBL" id="CAKE01000015">
    <property type="protein sequence ID" value="CCI82151.1"/>
    <property type="molecule type" value="Genomic_DNA"/>
</dbReference>
<dbReference type="Pfam" id="PF00309">
    <property type="entry name" value="Sigma54_AID"/>
    <property type="match status" value="1"/>
</dbReference>
<evidence type="ECO:0000256" key="8">
    <source>
        <dbReference type="ARBA" id="ARBA00023163"/>
    </source>
</evidence>
<evidence type="ECO:0000256" key="6">
    <source>
        <dbReference type="ARBA" id="ARBA00023082"/>
    </source>
</evidence>
<evidence type="ECO:0000313" key="12">
    <source>
        <dbReference type="Proteomes" id="UP000009320"/>
    </source>
</evidence>
<dbReference type="PANTHER" id="PTHR32248:SF4">
    <property type="entry name" value="RNA POLYMERASE SIGMA-54 FACTOR"/>
    <property type="match status" value="1"/>
</dbReference>
<evidence type="ECO:0000256" key="2">
    <source>
        <dbReference type="ARBA" id="ARBA00022478"/>
    </source>
</evidence>
<dbReference type="STRING" id="1423758.FC41_GL001841"/>
<dbReference type="Pfam" id="PF04552">
    <property type="entry name" value="Sigma54_DBD"/>
    <property type="match status" value="1"/>
</dbReference>
<dbReference type="PROSITE" id="PS50044">
    <property type="entry name" value="SIGMA54_3"/>
    <property type="match status" value="1"/>
</dbReference>
<comment type="caution">
    <text evidence="11">The sequence shown here is derived from an EMBL/GenBank/DDBJ whole genome shotgun (WGS) entry which is preliminary data.</text>
</comment>
<keyword evidence="6" id="KW-0731">Sigma factor</keyword>
<feature type="domain" description="RNA polymerase sigma factor 54 core-binding" evidence="10">
    <location>
        <begin position="72"/>
        <end position="249"/>
    </location>
</feature>
<gene>
    <name evidence="11" type="ORF">BN55_02275</name>
</gene>
<dbReference type="InterPro" id="IPR007634">
    <property type="entry name" value="RNA_pol_sigma_54_DNA-bd"/>
</dbReference>
<dbReference type="eggNOG" id="COG1508">
    <property type="taxonomic scope" value="Bacteria"/>
</dbReference>
<protein>
    <submittedName>
        <fullName evidence="11">RNA polymerase sigma-54 factor</fullName>
    </submittedName>
</protein>
<keyword evidence="2" id="KW-0240">DNA-directed RNA polymerase</keyword>
<comment type="similarity">
    <text evidence="1">Belongs to the sigma-54 factor family.</text>
</comment>
<dbReference type="GO" id="GO:0001216">
    <property type="term" value="F:DNA-binding transcription activator activity"/>
    <property type="evidence" value="ECO:0007669"/>
    <property type="project" value="InterPro"/>
</dbReference>
<reference evidence="11 12" key="1">
    <citation type="submission" date="2012-06" db="EMBL/GenBank/DDBJ databases">
        <title>Draft Genome Sequence of Lactobacillus hominis Strain CRBIP 24.179T, isolated from human intestine.</title>
        <authorList>
            <person name="Cousin S."/>
            <person name="Ma L."/>
            <person name="Bizet C."/>
            <person name="Loux V."/>
            <person name="Bouchier C."/>
            <person name="Clermont D."/>
            <person name="Creno S."/>
        </authorList>
    </citation>
    <scope>NUCLEOTIDE SEQUENCE [LARGE SCALE GENOMIC DNA]</scope>
    <source>
        <strain evidence="12">CRBIP 24.179T</strain>
    </source>
</reference>
<dbReference type="GO" id="GO:0000428">
    <property type="term" value="C:DNA-directed RNA polymerase complex"/>
    <property type="evidence" value="ECO:0007669"/>
    <property type="project" value="UniProtKB-KW"/>
</dbReference>
<dbReference type="GeneID" id="82847375"/>
<dbReference type="RefSeq" id="WP_008471147.1">
    <property type="nucleotide sequence ID" value="NZ_AYZP01000009.1"/>
</dbReference>
<dbReference type="PRINTS" id="PR00045">
    <property type="entry name" value="SIGMA54FCT"/>
</dbReference>
<name>I7JV36_9LACO</name>
<dbReference type="NCBIfam" id="TIGR02395">
    <property type="entry name" value="rpoN_sigma"/>
    <property type="match status" value="1"/>
</dbReference>
<organism evidence="11 12">
    <name type="scientific">Lactobacillus hominis DSM 23910 = CRBIP 24.179</name>
    <dbReference type="NCBI Taxonomy" id="1423758"/>
    <lineage>
        <taxon>Bacteria</taxon>
        <taxon>Bacillati</taxon>
        <taxon>Bacillota</taxon>
        <taxon>Bacilli</taxon>
        <taxon>Lactobacillales</taxon>
        <taxon>Lactobacillaceae</taxon>
        <taxon>Lactobacillus</taxon>
    </lineage>
</organism>
<dbReference type="PANTHER" id="PTHR32248">
    <property type="entry name" value="RNA POLYMERASE SIGMA-54 FACTOR"/>
    <property type="match status" value="1"/>
</dbReference>
<evidence type="ECO:0000256" key="1">
    <source>
        <dbReference type="ARBA" id="ARBA00008798"/>
    </source>
</evidence>
<keyword evidence="5" id="KW-0805">Transcription regulation</keyword>
<dbReference type="Proteomes" id="UP000009320">
    <property type="component" value="Unassembled WGS sequence"/>
</dbReference>